<dbReference type="KEGG" id="pacs:FAZ98_13805"/>
<dbReference type="Gene3D" id="3.90.550.20">
    <property type="match status" value="1"/>
</dbReference>
<proteinExistence type="predicted"/>
<evidence type="ECO:0000313" key="2">
    <source>
        <dbReference type="Proteomes" id="UP000433577"/>
    </source>
</evidence>
<reference evidence="1 2" key="1">
    <citation type="submission" date="2019-12" db="EMBL/GenBank/DDBJ databases">
        <title>Paraburkholderia acidiphila 7Q-K02 sp. nov and Paraburkholderia acidisoli DHF22 sp. nov., two strains isolated from forest soil.</title>
        <authorList>
            <person name="Gao Z."/>
            <person name="Qiu L."/>
        </authorList>
    </citation>
    <scope>NUCLEOTIDE SEQUENCE [LARGE SCALE GENOMIC DNA]</scope>
    <source>
        <strain evidence="1 2">DHF22</strain>
    </source>
</reference>
<accession>A0A7Z2GJ73</accession>
<dbReference type="Proteomes" id="UP000433577">
    <property type="component" value="Chromosome 1"/>
</dbReference>
<organism evidence="1 2">
    <name type="scientific">Paraburkholderia acidisoli</name>
    <dbReference type="NCBI Taxonomy" id="2571748"/>
    <lineage>
        <taxon>Bacteria</taxon>
        <taxon>Pseudomonadati</taxon>
        <taxon>Pseudomonadota</taxon>
        <taxon>Betaproteobacteria</taxon>
        <taxon>Burkholderiales</taxon>
        <taxon>Burkholderiaceae</taxon>
        <taxon>Paraburkholderia</taxon>
    </lineage>
</organism>
<gene>
    <name evidence="1" type="ORF">FAZ98_13805</name>
</gene>
<dbReference type="EMBL" id="CP046913">
    <property type="protein sequence ID" value="QGZ62713.1"/>
    <property type="molecule type" value="Genomic_DNA"/>
</dbReference>
<evidence type="ECO:0008006" key="3">
    <source>
        <dbReference type="Google" id="ProtNLM"/>
    </source>
</evidence>
<keyword evidence="2" id="KW-1185">Reference proteome</keyword>
<dbReference type="OrthoDB" id="1259853at2"/>
<name>A0A7Z2GJ73_9BURK</name>
<dbReference type="AlphaFoldDB" id="A0A7Z2GJ73"/>
<sequence length="237" mass="26949">MPSQSSQDFDGIQGRTVFCLWTGNEVMSPNRIQALWSIYSQTGCPVALVNANTLEEWVLPGHPLHAAYPSLSATHKADYLRCYLMHHYGGGYTDIKITTKKWRQFFDLLEQSDKMALGYTELPNGVVRLDGEFGERLRQSHADLIGLCAFIFRKRSPLTTAWLERTEALLDVKLEALQRHPAVHPQDQSGVILPDGTPSPYPLRWVELLGEILHPLLYEFRAELLHAPIEPFFGSYR</sequence>
<protein>
    <recommendedName>
        <fullName evidence="3">Capsular polysaccharide synthesis protein</fullName>
    </recommendedName>
</protein>
<dbReference type="RefSeq" id="WP_158951716.1">
    <property type="nucleotide sequence ID" value="NZ_CP046913.1"/>
</dbReference>
<evidence type="ECO:0000313" key="1">
    <source>
        <dbReference type="EMBL" id="QGZ62713.1"/>
    </source>
</evidence>